<dbReference type="EMBL" id="CP151632">
    <property type="protein sequence ID" value="WZO36052.1"/>
    <property type="molecule type" value="Genomic_DNA"/>
</dbReference>
<gene>
    <name evidence="1" type="ORF">MRBLWS13_003768</name>
</gene>
<reference evidence="1" key="1">
    <citation type="submission" date="2024-04" db="EMBL/GenBank/DDBJ databases">
        <authorList>
            <person name="Roder T."/>
            <person name="Oberhansli S."/>
            <person name="Kreuzer M."/>
        </authorList>
    </citation>
    <scope>NUCLEOTIDE SEQUENCE</scope>
    <source>
        <strain evidence="1">LWS13-1.2</strain>
    </source>
</reference>
<protein>
    <submittedName>
        <fullName evidence="1">Uncharacterized protein</fullName>
    </submittedName>
</protein>
<evidence type="ECO:0000313" key="1">
    <source>
        <dbReference type="EMBL" id="WZO36052.1"/>
    </source>
</evidence>
<accession>A0AAU6SGM7</accession>
<dbReference type="AlphaFoldDB" id="A0AAU6SGM7"/>
<dbReference type="RefSeq" id="WP_349426853.1">
    <property type="nucleotide sequence ID" value="NZ_CP151632.1"/>
</dbReference>
<organism evidence="1">
    <name type="scientific">Microbacterium sp. LWS13-1.2</name>
    <dbReference type="NCBI Taxonomy" id="3135264"/>
    <lineage>
        <taxon>Bacteria</taxon>
        <taxon>Bacillati</taxon>
        <taxon>Actinomycetota</taxon>
        <taxon>Actinomycetes</taxon>
        <taxon>Micrococcales</taxon>
        <taxon>Microbacteriaceae</taxon>
        <taxon>Microbacterium</taxon>
    </lineage>
</organism>
<name>A0AAU6SGM7_9MICO</name>
<sequence length="87" mass="9078">MTNDVRVLAEMIERHGAPVVETAGWRLAARVDETLAETVEGVLAAEGAWGLVDLVLVGSALGGLGEAHVARLVSLVEARVNRHALAA</sequence>
<proteinExistence type="predicted"/>